<dbReference type="Proteomes" id="UP001487740">
    <property type="component" value="Unassembled WGS sequence"/>
</dbReference>
<accession>A0AAW0TC47</accession>
<dbReference type="EMBL" id="JARAKH010000033">
    <property type="protein sequence ID" value="KAK8385130.1"/>
    <property type="molecule type" value="Genomic_DNA"/>
</dbReference>
<name>A0AAW0TC47_SCYPA</name>
<keyword evidence="2" id="KW-1185">Reference proteome</keyword>
<organism evidence="1 2">
    <name type="scientific">Scylla paramamosain</name>
    <name type="common">Mud crab</name>
    <dbReference type="NCBI Taxonomy" id="85552"/>
    <lineage>
        <taxon>Eukaryota</taxon>
        <taxon>Metazoa</taxon>
        <taxon>Ecdysozoa</taxon>
        <taxon>Arthropoda</taxon>
        <taxon>Crustacea</taxon>
        <taxon>Multicrustacea</taxon>
        <taxon>Malacostraca</taxon>
        <taxon>Eumalacostraca</taxon>
        <taxon>Eucarida</taxon>
        <taxon>Decapoda</taxon>
        <taxon>Pleocyemata</taxon>
        <taxon>Brachyura</taxon>
        <taxon>Eubrachyura</taxon>
        <taxon>Portunoidea</taxon>
        <taxon>Portunidae</taxon>
        <taxon>Portuninae</taxon>
        <taxon>Scylla</taxon>
    </lineage>
</organism>
<dbReference type="AlphaFoldDB" id="A0AAW0TC47"/>
<sequence>MQVEEKVVLEGGGQEGIGVSRRLLPATDVWGVASPRLPALTGLFPARCSLSPHPPAAADRPLSLPGPPQLCPSAPCCL</sequence>
<evidence type="ECO:0000313" key="2">
    <source>
        <dbReference type="Proteomes" id="UP001487740"/>
    </source>
</evidence>
<protein>
    <submittedName>
        <fullName evidence="1">Uncharacterized protein</fullName>
    </submittedName>
</protein>
<reference evidence="1 2" key="1">
    <citation type="submission" date="2023-03" db="EMBL/GenBank/DDBJ databases">
        <title>High-quality genome of Scylla paramamosain provides insights in environmental adaptation.</title>
        <authorList>
            <person name="Zhang L."/>
        </authorList>
    </citation>
    <scope>NUCLEOTIDE SEQUENCE [LARGE SCALE GENOMIC DNA]</scope>
    <source>
        <strain evidence="1">LZ_2023a</strain>
        <tissue evidence="1">Muscle</tissue>
    </source>
</reference>
<evidence type="ECO:0000313" key="1">
    <source>
        <dbReference type="EMBL" id="KAK8385130.1"/>
    </source>
</evidence>
<proteinExistence type="predicted"/>
<gene>
    <name evidence="1" type="ORF">O3P69_012134</name>
</gene>
<comment type="caution">
    <text evidence="1">The sequence shown here is derived from an EMBL/GenBank/DDBJ whole genome shotgun (WGS) entry which is preliminary data.</text>
</comment>